<dbReference type="OMA" id="HYIYGCY"/>
<dbReference type="SMART" id="SM00920">
    <property type="entry name" value="MHC_II_alpha"/>
    <property type="match status" value="1"/>
</dbReference>
<keyword evidence="3" id="KW-0393">Immunoglobulin domain</keyword>
<evidence type="ECO:0000256" key="3">
    <source>
        <dbReference type="ARBA" id="ARBA00023319"/>
    </source>
</evidence>
<evidence type="ECO:0000313" key="8">
    <source>
        <dbReference type="Proteomes" id="UP000265040"/>
    </source>
</evidence>
<accession>A0A3Q1ITG8</accession>
<dbReference type="InterPro" id="IPR003006">
    <property type="entry name" value="Ig/MHC_CS"/>
</dbReference>
<dbReference type="InterPro" id="IPR011162">
    <property type="entry name" value="MHC_I/II-like_Ag-recog"/>
</dbReference>
<dbReference type="PROSITE" id="PS50835">
    <property type="entry name" value="IG_LIKE"/>
    <property type="match status" value="1"/>
</dbReference>
<name>A0A3Q1ITG8_ANATE</name>
<dbReference type="GO" id="GO:0042613">
    <property type="term" value="C:MHC class II protein complex"/>
    <property type="evidence" value="ECO:0007669"/>
    <property type="project" value="InterPro"/>
</dbReference>
<reference evidence="7" key="2">
    <citation type="submission" date="2025-08" db="UniProtKB">
        <authorList>
            <consortium name="Ensembl"/>
        </authorList>
    </citation>
    <scope>IDENTIFICATION</scope>
</reference>
<feature type="chain" id="PRO_5018734387" description="Ig-like domain-containing protein" evidence="5">
    <location>
        <begin position="20"/>
        <end position="239"/>
    </location>
</feature>
<dbReference type="InterPro" id="IPR013783">
    <property type="entry name" value="Ig-like_fold"/>
</dbReference>
<comment type="similarity">
    <text evidence="1">Belongs to the MHC class II family.</text>
</comment>
<dbReference type="GeneTree" id="ENSGT00940000161847"/>
<evidence type="ECO:0000256" key="2">
    <source>
        <dbReference type="ARBA" id="ARBA00023180"/>
    </source>
</evidence>
<evidence type="ECO:0000256" key="1">
    <source>
        <dbReference type="ARBA" id="ARBA00007394"/>
    </source>
</evidence>
<feature type="transmembrane region" description="Helical" evidence="4">
    <location>
        <begin position="212"/>
        <end position="234"/>
    </location>
</feature>
<dbReference type="InterPro" id="IPR001003">
    <property type="entry name" value="MHC_II_a_N"/>
</dbReference>
<evidence type="ECO:0000256" key="5">
    <source>
        <dbReference type="SAM" id="SignalP"/>
    </source>
</evidence>
<proteinExistence type="inferred from homology"/>
<dbReference type="InterPro" id="IPR007110">
    <property type="entry name" value="Ig-like_dom"/>
</dbReference>
<dbReference type="SMART" id="SM00407">
    <property type="entry name" value="IGc1"/>
    <property type="match status" value="1"/>
</dbReference>
<dbReference type="SUPFAM" id="SSF54452">
    <property type="entry name" value="MHC antigen-recognition domain"/>
    <property type="match status" value="1"/>
</dbReference>
<gene>
    <name evidence="7" type="primary">TTR</name>
</gene>
<keyword evidence="4" id="KW-0812">Transmembrane</keyword>
<evidence type="ECO:0000256" key="4">
    <source>
        <dbReference type="SAM" id="Phobius"/>
    </source>
</evidence>
<dbReference type="PANTHER" id="PTHR19944:SF86">
    <property type="entry name" value="HLA CLASS II HISTOCOMPATIBILITY ANTIGEN, DR ALPHA CHAIN"/>
    <property type="match status" value="1"/>
</dbReference>
<reference evidence="7" key="3">
    <citation type="submission" date="2025-09" db="UniProtKB">
        <authorList>
            <consortium name="Ensembl"/>
        </authorList>
    </citation>
    <scope>IDENTIFICATION</scope>
</reference>
<evidence type="ECO:0000313" key="7">
    <source>
        <dbReference type="Ensembl" id="ENSATEP00000007126.1"/>
    </source>
</evidence>
<keyword evidence="8" id="KW-1185">Reference proteome</keyword>
<feature type="signal peptide" evidence="5">
    <location>
        <begin position="1"/>
        <end position="19"/>
    </location>
</feature>
<keyword evidence="4" id="KW-0472">Membrane</keyword>
<dbReference type="AlphaFoldDB" id="A0A3Q1ITG8"/>
<protein>
    <recommendedName>
        <fullName evidence="6">Ig-like domain-containing protein</fullName>
    </recommendedName>
</protein>
<feature type="domain" description="Ig-like" evidence="6">
    <location>
        <begin position="109"/>
        <end position="197"/>
    </location>
</feature>
<dbReference type="STRING" id="64144.ENSATEP00000007126"/>
<keyword evidence="2" id="KW-0325">Glycoprotein</keyword>
<organism evidence="7 8">
    <name type="scientific">Anabas testudineus</name>
    <name type="common">Climbing perch</name>
    <name type="synonym">Anthias testudineus</name>
    <dbReference type="NCBI Taxonomy" id="64144"/>
    <lineage>
        <taxon>Eukaryota</taxon>
        <taxon>Metazoa</taxon>
        <taxon>Chordata</taxon>
        <taxon>Craniata</taxon>
        <taxon>Vertebrata</taxon>
        <taxon>Euteleostomi</taxon>
        <taxon>Actinopterygii</taxon>
        <taxon>Neopterygii</taxon>
        <taxon>Teleostei</taxon>
        <taxon>Neoteleostei</taxon>
        <taxon>Acanthomorphata</taxon>
        <taxon>Anabantaria</taxon>
        <taxon>Anabantiformes</taxon>
        <taxon>Anabantoidei</taxon>
        <taxon>Anabantidae</taxon>
        <taxon>Anabas</taxon>
    </lineage>
</organism>
<dbReference type="PANTHER" id="PTHR19944">
    <property type="entry name" value="MHC CLASS II-RELATED"/>
    <property type="match status" value="1"/>
</dbReference>
<keyword evidence="5" id="KW-0732">Signal</keyword>
<dbReference type="InParanoid" id="A0A3Q1ITG8"/>
<dbReference type="InterPro" id="IPR036179">
    <property type="entry name" value="Ig-like_dom_sf"/>
</dbReference>
<dbReference type="InterPro" id="IPR050160">
    <property type="entry name" value="MHC/Immunoglobulin"/>
</dbReference>
<dbReference type="SUPFAM" id="SSF48726">
    <property type="entry name" value="Immunoglobulin"/>
    <property type="match status" value="1"/>
</dbReference>
<dbReference type="GO" id="GO:0006955">
    <property type="term" value="P:immune response"/>
    <property type="evidence" value="ECO:0007669"/>
    <property type="project" value="InterPro"/>
</dbReference>
<keyword evidence="4" id="KW-1133">Transmembrane helix</keyword>
<dbReference type="PROSITE" id="PS00290">
    <property type="entry name" value="IG_MHC"/>
    <property type="match status" value="1"/>
</dbReference>
<evidence type="ECO:0000259" key="6">
    <source>
        <dbReference type="PROSITE" id="PS50835"/>
    </source>
</evidence>
<reference evidence="7" key="1">
    <citation type="submission" date="2021-04" db="EMBL/GenBank/DDBJ databases">
        <authorList>
            <consortium name="Wellcome Sanger Institute Data Sharing"/>
        </authorList>
    </citation>
    <scope>NUCLEOTIDE SEQUENCE [LARGE SCALE GENOMIC DNA]</scope>
</reference>
<dbReference type="Proteomes" id="UP000265040">
    <property type="component" value="Chromosome 5"/>
</dbReference>
<dbReference type="OrthoDB" id="8925804at2759"/>
<dbReference type="Gene3D" id="2.60.40.10">
    <property type="entry name" value="Immunoglobulins"/>
    <property type="match status" value="1"/>
</dbReference>
<dbReference type="Pfam" id="PF07654">
    <property type="entry name" value="C1-set"/>
    <property type="match status" value="1"/>
</dbReference>
<sequence>MNLSLLVLIIFTGAVHTSATSLSHNFHYTYGCYESGGVRVDVLLDDDVGGYADFSKGEVVWAMPHPSQYVKNFTKHAYEIAQAANAHCHSVLSKAKKADPDAPMRQESPSTFIYTRYEGEDGVFNTLFCLANYFYPPTINFTWTKNGVEVTEGVSNLRYHHNSDGTFHRISALTFTPREGDVFTCTVEHQASPQPLTRSWELEMKRSRATPAAVFLCVSLVFCLIGIGAGTYFFTKQPN</sequence>
<dbReference type="InterPro" id="IPR003597">
    <property type="entry name" value="Ig_C1-set"/>
</dbReference>
<dbReference type="GO" id="GO:0019882">
    <property type="term" value="P:antigen processing and presentation"/>
    <property type="evidence" value="ECO:0007669"/>
    <property type="project" value="InterPro"/>
</dbReference>
<dbReference type="Ensembl" id="ENSATET00000007249.3">
    <property type="protein sequence ID" value="ENSATEP00000007126.1"/>
    <property type="gene ID" value="ENSATEG00000005038.3"/>
</dbReference>